<dbReference type="InterPro" id="IPR036388">
    <property type="entry name" value="WH-like_DNA-bd_sf"/>
</dbReference>
<dbReference type="SMART" id="SM00866">
    <property type="entry name" value="UTRA"/>
    <property type="match status" value="1"/>
</dbReference>
<gene>
    <name evidence="5" type="ORF">NC661_04630</name>
</gene>
<dbReference type="SUPFAM" id="SSF46785">
    <property type="entry name" value="Winged helix' DNA-binding domain"/>
    <property type="match status" value="1"/>
</dbReference>
<dbReference type="Pfam" id="PF00392">
    <property type="entry name" value="GntR"/>
    <property type="match status" value="1"/>
</dbReference>
<comment type="caution">
    <text evidence="5">The sequence shown here is derived from an EMBL/GenBank/DDBJ whole genome shotgun (WGS) entry which is preliminary data.</text>
</comment>
<dbReference type="PANTHER" id="PTHR44846:SF1">
    <property type="entry name" value="MANNOSYL-D-GLYCERATE TRANSPORT_METABOLISM SYSTEM REPRESSOR MNGR-RELATED"/>
    <property type="match status" value="1"/>
</dbReference>
<protein>
    <submittedName>
        <fullName evidence="5">GntR family transcriptional regulator</fullName>
    </submittedName>
</protein>
<evidence type="ECO:0000313" key="6">
    <source>
        <dbReference type="Proteomes" id="UP001145072"/>
    </source>
</evidence>
<dbReference type="Gene3D" id="1.10.10.10">
    <property type="entry name" value="Winged helix-like DNA-binding domain superfamily/Winged helix DNA-binding domain"/>
    <property type="match status" value="1"/>
</dbReference>
<keyword evidence="6" id="KW-1185">Reference proteome</keyword>
<dbReference type="Pfam" id="PF07702">
    <property type="entry name" value="UTRA"/>
    <property type="match status" value="1"/>
</dbReference>
<dbReference type="InterPro" id="IPR036390">
    <property type="entry name" value="WH_DNA-bd_sf"/>
</dbReference>
<keyword evidence="2" id="KW-0238">DNA-binding</keyword>
<sequence length="243" mass="27948">MSTISRSKRLPLYFQLKELIIDKIEGGEWQYGDLIPTEIQLGTMFDLSRTTVRQALTELVTEGVLERIQGKGTYVSYPKLEPIRPDVTGFTQDMVDKGHIVSSIVHAQEFVKADEKLRRILNLQPNSEVYKLKRLRLVDGTVIGYHEAYLNHQIAPFVDFSKYDFSKDSLYQSLMKEGITWGESDETVEAGLASETYGDLLNIKSESPILKLSRTTRLEDGQPYEYATMVYRADKYRYSIKLR</sequence>
<evidence type="ECO:0000256" key="3">
    <source>
        <dbReference type="ARBA" id="ARBA00023163"/>
    </source>
</evidence>
<dbReference type="EMBL" id="JAMQJZ010000002">
    <property type="protein sequence ID" value="MDC3419650.1"/>
    <property type="molecule type" value="Genomic_DNA"/>
</dbReference>
<reference evidence="5" key="1">
    <citation type="submission" date="2022-06" db="EMBL/GenBank/DDBJ databases">
        <title>Aquibacillus sp. a new bacterium isolated from soil saline samples.</title>
        <authorList>
            <person name="Galisteo C."/>
            <person name="De La Haba R."/>
            <person name="Sanchez-Porro C."/>
            <person name="Ventosa A."/>
        </authorList>
    </citation>
    <scope>NUCLEOTIDE SEQUENCE</scope>
    <source>
        <strain evidence="5">JCM 12387</strain>
    </source>
</reference>
<dbReference type="Gene3D" id="3.40.1410.10">
    <property type="entry name" value="Chorismate lyase-like"/>
    <property type="match status" value="1"/>
</dbReference>
<dbReference type="InterPro" id="IPR000524">
    <property type="entry name" value="Tscrpt_reg_HTH_GntR"/>
</dbReference>
<dbReference type="PROSITE" id="PS50949">
    <property type="entry name" value="HTH_GNTR"/>
    <property type="match status" value="1"/>
</dbReference>
<feature type="domain" description="HTH gntR-type" evidence="4">
    <location>
        <begin position="10"/>
        <end position="78"/>
    </location>
</feature>
<dbReference type="RefSeq" id="WP_259866669.1">
    <property type="nucleotide sequence ID" value="NZ_JAMQJZ010000002.1"/>
</dbReference>
<name>A0A9X4AIR2_9BACI</name>
<evidence type="ECO:0000313" key="5">
    <source>
        <dbReference type="EMBL" id="MDC3419650.1"/>
    </source>
</evidence>
<keyword evidence="3" id="KW-0804">Transcription</keyword>
<dbReference type="FunFam" id="1.10.10.10:FF:000079">
    <property type="entry name" value="GntR family transcriptional regulator"/>
    <property type="match status" value="1"/>
</dbReference>
<organism evidence="5 6">
    <name type="scientific">Aquibacillus koreensis</name>
    <dbReference type="NCBI Taxonomy" id="279446"/>
    <lineage>
        <taxon>Bacteria</taxon>
        <taxon>Bacillati</taxon>
        <taxon>Bacillota</taxon>
        <taxon>Bacilli</taxon>
        <taxon>Bacillales</taxon>
        <taxon>Bacillaceae</taxon>
        <taxon>Aquibacillus</taxon>
    </lineage>
</organism>
<dbReference type="GO" id="GO:0003677">
    <property type="term" value="F:DNA binding"/>
    <property type="evidence" value="ECO:0007669"/>
    <property type="project" value="UniProtKB-KW"/>
</dbReference>
<dbReference type="InterPro" id="IPR011663">
    <property type="entry name" value="UTRA"/>
</dbReference>
<evidence type="ECO:0000259" key="4">
    <source>
        <dbReference type="PROSITE" id="PS50949"/>
    </source>
</evidence>
<dbReference type="AlphaFoldDB" id="A0A9X4AIR2"/>
<dbReference type="GO" id="GO:0045892">
    <property type="term" value="P:negative regulation of DNA-templated transcription"/>
    <property type="evidence" value="ECO:0007669"/>
    <property type="project" value="TreeGrafter"/>
</dbReference>
<dbReference type="SMART" id="SM00345">
    <property type="entry name" value="HTH_GNTR"/>
    <property type="match status" value="1"/>
</dbReference>
<dbReference type="PANTHER" id="PTHR44846">
    <property type="entry name" value="MANNOSYL-D-GLYCERATE TRANSPORT/METABOLISM SYSTEM REPRESSOR MNGR-RELATED"/>
    <property type="match status" value="1"/>
</dbReference>
<dbReference type="SUPFAM" id="SSF64288">
    <property type="entry name" value="Chorismate lyase-like"/>
    <property type="match status" value="1"/>
</dbReference>
<dbReference type="CDD" id="cd07377">
    <property type="entry name" value="WHTH_GntR"/>
    <property type="match status" value="1"/>
</dbReference>
<evidence type="ECO:0000256" key="2">
    <source>
        <dbReference type="ARBA" id="ARBA00023125"/>
    </source>
</evidence>
<dbReference type="Proteomes" id="UP001145072">
    <property type="component" value="Unassembled WGS sequence"/>
</dbReference>
<evidence type="ECO:0000256" key="1">
    <source>
        <dbReference type="ARBA" id="ARBA00023015"/>
    </source>
</evidence>
<accession>A0A9X4AIR2</accession>
<dbReference type="PRINTS" id="PR00035">
    <property type="entry name" value="HTHGNTR"/>
</dbReference>
<keyword evidence="1" id="KW-0805">Transcription regulation</keyword>
<dbReference type="GO" id="GO:0003700">
    <property type="term" value="F:DNA-binding transcription factor activity"/>
    <property type="evidence" value="ECO:0007669"/>
    <property type="project" value="InterPro"/>
</dbReference>
<dbReference type="InterPro" id="IPR050679">
    <property type="entry name" value="Bact_HTH_transcr_reg"/>
</dbReference>
<dbReference type="InterPro" id="IPR028978">
    <property type="entry name" value="Chorismate_lyase_/UTRA_dom_sf"/>
</dbReference>
<proteinExistence type="predicted"/>